<dbReference type="InterPro" id="IPR013105">
    <property type="entry name" value="TPR_2"/>
</dbReference>
<evidence type="ECO:0000256" key="1">
    <source>
        <dbReference type="ARBA" id="ARBA00022737"/>
    </source>
</evidence>
<dbReference type="AlphaFoldDB" id="A0A6A6Q9D4"/>
<dbReference type="OrthoDB" id="438641at2759"/>
<dbReference type="InterPro" id="IPR053209">
    <property type="entry name" value="Gramillin-biosynth_MTr"/>
</dbReference>
<dbReference type="PROSITE" id="PS50005">
    <property type="entry name" value="TPR"/>
    <property type="match status" value="1"/>
</dbReference>
<gene>
    <name evidence="5" type="ORF">BU16DRAFT_532183</name>
</gene>
<dbReference type="InterPro" id="IPR019734">
    <property type="entry name" value="TPR_rpt"/>
</dbReference>
<dbReference type="SMART" id="SM00317">
    <property type="entry name" value="SET"/>
    <property type="match status" value="1"/>
</dbReference>
<keyword evidence="1" id="KW-0677">Repeat</keyword>
<dbReference type="PANTHER" id="PTHR47643">
    <property type="entry name" value="TPR DOMAIN PROTEIN (AFU_ORTHOLOGUE AFUA_5G12710)"/>
    <property type="match status" value="1"/>
</dbReference>
<feature type="domain" description="SET" evidence="4">
    <location>
        <begin position="388"/>
        <end position="567"/>
    </location>
</feature>
<protein>
    <submittedName>
        <fullName evidence="5">Tetratricopeptide</fullName>
    </submittedName>
</protein>
<organism evidence="5 6">
    <name type="scientific">Lophium mytilinum</name>
    <dbReference type="NCBI Taxonomy" id="390894"/>
    <lineage>
        <taxon>Eukaryota</taxon>
        <taxon>Fungi</taxon>
        <taxon>Dikarya</taxon>
        <taxon>Ascomycota</taxon>
        <taxon>Pezizomycotina</taxon>
        <taxon>Dothideomycetes</taxon>
        <taxon>Pleosporomycetidae</taxon>
        <taxon>Mytilinidiales</taxon>
        <taxon>Mytilinidiaceae</taxon>
        <taxon>Lophium</taxon>
    </lineage>
</organism>
<dbReference type="InterPro" id="IPR046341">
    <property type="entry name" value="SET_dom_sf"/>
</dbReference>
<dbReference type="InterPro" id="IPR011990">
    <property type="entry name" value="TPR-like_helical_dom_sf"/>
</dbReference>
<evidence type="ECO:0000256" key="3">
    <source>
        <dbReference type="PROSITE-ProRule" id="PRU00339"/>
    </source>
</evidence>
<keyword evidence="6" id="KW-1185">Reference proteome</keyword>
<dbReference type="PANTHER" id="PTHR47643:SF2">
    <property type="entry name" value="TPR DOMAIN PROTEIN (AFU_ORTHOLOGUE AFUA_5G12710)"/>
    <property type="match status" value="1"/>
</dbReference>
<evidence type="ECO:0000313" key="5">
    <source>
        <dbReference type="EMBL" id="KAF2488701.1"/>
    </source>
</evidence>
<accession>A0A6A6Q9D4</accession>
<keyword evidence="2 3" id="KW-0802">TPR repeat</keyword>
<feature type="repeat" description="TPR" evidence="3">
    <location>
        <begin position="310"/>
        <end position="343"/>
    </location>
</feature>
<name>A0A6A6Q9D4_9PEZI</name>
<sequence length="668" mass="73960">MAPQNDGNTIFLTEKEADRIRKTIEAKLKKCSESVGNAREPRDSKAAIQQATGMSLMADMGGSTDPDLTQPVGRGRSLPAIGVGQPYPPCIVPLRDLKPMKLADLKMETHHRGRRLTVKCARRCPVVTHAARSWTMVQNEAGDETERLEICLHKSRHGEDVLESASVYIIKEPYFTFTNQGEATLRIDHPSDLIICRDEVDNSSLLSVEGTNREAEDAAAAAETTAKSCKDNGNAALKLKDLPLAHAKYTEGLKVARQEAVSTANPDLARDISRNRAHVNLALSQLDEAKTDAIASLTGREDQRSKELDTKAYFRAGCAAYSLGEYQEAKNFFQELQKLTPSDRDSNTYLRLIKLRLREQEDGSYNFTKLRANLSRTHPRVDVATFTSNTTVKDSPGRGRGLFAARQIAAGGIIMGEKAFCVVYGHESDALTAMTYDVRDERIRVSPVGLGVAAVQKLLSNPSQIDKFMDLRGEYQGDGKNVSMTEDGPVVDTLRVHDIVSRNGFGLGSQYGEDDASNASTGIWIWTAYANHSCIAANAEKEFIGDLMVLRATRPIEAGEEIFISYDWSSDYDARQSNLMTTWGFECDCALCVAEKADDPSVRTKRRELEGEADAFIEREHWAKAKRIAVAKAQRLAQAIDETYDVERYKGVPRIAALRILDWLEKAK</sequence>
<dbReference type="CDD" id="cd20071">
    <property type="entry name" value="SET_SMYD"/>
    <property type="match status" value="1"/>
</dbReference>
<proteinExistence type="predicted"/>
<dbReference type="Pfam" id="PF00856">
    <property type="entry name" value="SET"/>
    <property type="match status" value="1"/>
</dbReference>
<dbReference type="Pfam" id="PF07719">
    <property type="entry name" value="TPR_2"/>
    <property type="match status" value="1"/>
</dbReference>
<evidence type="ECO:0000313" key="6">
    <source>
        <dbReference type="Proteomes" id="UP000799750"/>
    </source>
</evidence>
<dbReference type="Gene3D" id="2.170.270.10">
    <property type="entry name" value="SET domain"/>
    <property type="match status" value="1"/>
</dbReference>
<dbReference type="EMBL" id="MU004202">
    <property type="protein sequence ID" value="KAF2488701.1"/>
    <property type="molecule type" value="Genomic_DNA"/>
</dbReference>
<dbReference type="SUPFAM" id="SSF82199">
    <property type="entry name" value="SET domain"/>
    <property type="match status" value="1"/>
</dbReference>
<dbReference type="Gene3D" id="1.25.40.10">
    <property type="entry name" value="Tetratricopeptide repeat domain"/>
    <property type="match status" value="1"/>
</dbReference>
<dbReference type="SUPFAM" id="SSF48452">
    <property type="entry name" value="TPR-like"/>
    <property type="match status" value="1"/>
</dbReference>
<dbReference type="PROSITE" id="PS50280">
    <property type="entry name" value="SET"/>
    <property type="match status" value="1"/>
</dbReference>
<reference evidence="5" key="1">
    <citation type="journal article" date="2020" name="Stud. Mycol.">
        <title>101 Dothideomycetes genomes: a test case for predicting lifestyles and emergence of pathogens.</title>
        <authorList>
            <person name="Haridas S."/>
            <person name="Albert R."/>
            <person name="Binder M."/>
            <person name="Bloem J."/>
            <person name="Labutti K."/>
            <person name="Salamov A."/>
            <person name="Andreopoulos B."/>
            <person name="Baker S."/>
            <person name="Barry K."/>
            <person name="Bills G."/>
            <person name="Bluhm B."/>
            <person name="Cannon C."/>
            <person name="Castanera R."/>
            <person name="Culley D."/>
            <person name="Daum C."/>
            <person name="Ezra D."/>
            <person name="Gonzalez J."/>
            <person name="Henrissat B."/>
            <person name="Kuo A."/>
            <person name="Liang C."/>
            <person name="Lipzen A."/>
            <person name="Lutzoni F."/>
            <person name="Magnuson J."/>
            <person name="Mondo S."/>
            <person name="Nolan M."/>
            <person name="Ohm R."/>
            <person name="Pangilinan J."/>
            <person name="Park H.-J."/>
            <person name="Ramirez L."/>
            <person name="Alfaro M."/>
            <person name="Sun H."/>
            <person name="Tritt A."/>
            <person name="Yoshinaga Y."/>
            <person name="Zwiers L.-H."/>
            <person name="Turgeon B."/>
            <person name="Goodwin S."/>
            <person name="Spatafora J."/>
            <person name="Crous P."/>
            <person name="Grigoriev I."/>
        </authorList>
    </citation>
    <scope>NUCLEOTIDE SEQUENCE</scope>
    <source>
        <strain evidence="5">CBS 269.34</strain>
    </source>
</reference>
<dbReference type="InterPro" id="IPR001214">
    <property type="entry name" value="SET_dom"/>
</dbReference>
<dbReference type="SMART" id="SM00028">
    <property type="entry name" value="TPR"/>
    <property type="match status" value="2"/>
</dbReference>
<evidence type="ECO:0000256" key="2">
    <source>
        <dbReference type="ARBA" id="ARBA00022803"/>
    </source>
</evidence>
<dbReference type="Proteomes" id="UP000799750">
    <property type="component" value="Unassembled WGS sequence"/>
</dbReference>
<evidence type="ECO:0000259" key="4">
    <source>
        <dbReference type="PROSITE" id="PS50280"/>
    </source>
</evidence>